<dbReference type="SUPFAM" id="SSF48726">
    <property type="entry name" value="Immunoglobulin"/>
    <property type="match status" value="3"/>
</dbReference>
<evidence type="ECO:0000256" key="23">
    <source>
        <dbReference type="PIRSR" id="PIRSR500947-51"/>
    </source>
</evidence>
<feature type="disulfide bond" evidence="24">
    <location>
        <begin position="49"/>
        <end position="88"/>
    </location>
</feature>
<evidence type="ECO:0000256" key="5">
    <source>
        <dbReference type="ARBA" id="ARBA00022679"/>
    </source>
</evidence>
<dbReference type="GO" id="GO:0007169">
    <property type="term" value="P:cell surface receptor protein tyrosine kinase signaling pathway"/>
    <property type="evidence" value="ECO:0007669"/>
    <property type="project" value="InterPro"/>
</dbReference>
<feature type="binding site" evidence="23">
    <location>
        <begin position="607"/>
        <end position="615"/>
    </location>
    <ligand>
        <name>ATP</name>
        <dbReference type="ChEBI" id="CHEBI:30616"/>
    </ligand>
</feature>
<feature type="compositionally biased region" description="Basic and acidic residues" evidence="27">
    <location>
        <begin position="940"/>
        <end position="951"/>
    </location>
</feature>
<evidence type="ECO:0000256" key="10">
    <source>
        <dbReference type="ARBA" id="ARBA00022840"/>
    </source>
</evidence>
<dbReference type="InterPro" id="IPR001824">
    <property type="entry name" value="Tyr_kinase_rcpt_3_CS"/>
</dbReference>
<dbReference type="InterPro" id="IPR003598">
    <property type="entry name" value="Ig_sub2"/>
</dbReference>
<dbReference type="SMART" id="SM00409">
    <property type="entry name" value="IG"/>
    <property type="match status" value="4"/>
</dbReference>
<keyword evidence="33" id="KW-1185">Reference proteome</keyword>
<dbReference type="Pfam" id="PF07714">
    <property type="entry name" value="PK_Tyr_Ser-Thr"/>
    <property type="match status" value="1"/>
</dbReference>
<dbReference type="GO" id="GO:0043235">
    <property type="term" value="C:receptor complex"/>
    <property type="evidence" value="ECO:0007669"/>
    <property type="project" value="TreeGrafter"/>
</dbReference>
<feature type="active site" description="Proton acceptor" evidence="20">
    <location>
        <position position="782"/>
    </location>
</feature>
<dbReference type="Proteomes" id="UP000694523">
    <property type="component" value="Unplaced"/>
</dbReference>
<dbReference type="PROSITE" id="PS50011">
    <property type="entry name" value="PROTEIN_KINASE_DOM"/>
    <property type="match status" value="1"/>
</dbReference>
<dbReference type="EC" id="2.7.10.1" evidence="2"/>
<keyword evidence="3" id="KW-1003">Cell membrane</keyword>
<keyword evidence="22" id="KW-0460">Magnesium</keyword>
<organism evidence="32 33">
    <name type="scientific">Neogobius melanostomus</name>
    <name type="common">round goby</name>
    <dbReference type="NCBI Taxonomy" id="47308"/>
    <lineage>
        <taxon>Eukaryota</taxon>
        <taxon>Metazoa</taxon>
        <taxon>Chordata</taxon>
        <taxon>Craniata</taxon>
        <taxon>Vertebrata</taxon>
        <taxon>Euteleostomi</taxon>
        <taxon>Actinopterygii</taxon>
        <taxon>Neopterygii</taxon>
        <taxon>Teleostei</taxon>
        <taxon>Neoteleostei</taxon>
        <taxon>Acanthomorphata</taxon>
        <taxon>Gobiaria</taxon>
        <taxon>Gobiiformes</taxon>
        <taxon>Gobioidei</taxon>
        <taxon>Gobiidae</taxon>
        <taxon>Benthophilinae</taxon>
        <taxon>Neogobiini</taxon>
        <taxon>Neogobius</taxon>
    </lineage>
</organism>
<dbReference type="Gene3D" id="1.10.510.10">
    <property type="entry name" value="Transferase(Phosphotransferase) domain 1"/>
    <property type="match status" value="1"/>
</dbReference>
<dbReference type="FunFam" id="3.30.200.20:FF:000619">
    <property type="entry name" value="macrophage colony-stimulating factor 1 receptor isoform X2"/>
    <property type="match status" value="1"/>
</dbReference>
<feature type="chain" id="PRO_5034619376" description="receptor protein-tyrosine kinase" evidence="29">
    <location>
        <begin position="17"/>
        <end position="966"/>
    </location>
</feature>
<proteinExistence type="inferred from homology"/>
<dbReference type="GO" id="GO:0019955">
    <property type="term" value="F:cytokine binding"/>
    <property type="evidence" value="ECO:0007669"/>
    <property type="project" value="InterPro"/>
</dbReference>
<dbReference type="PIRSF" id="PIRSF500947">
    <property type="entry name" value="CSF-1_receptor"/>
    <property type="match status" value="1"/>
</dbReference>
<dbReference type="InterPro" id="IPR003599">
    <property type="entry name" value="Ig_sub"/>
</dbReference>
<dbReference type="SMART" id="SM00408">
    <property type="entry name" value="IGc2"/>
    <property type="match status" value="1"/>
</dbReference>
<evidence type="ECO:0000313" key="33">
    <source>
        <dbReference type="Proteomes" id="UP000694523"/>
    </source>
</evidence>
<dbReference type="FunFam" id="1.10.510.10:FF:000140">
    <property type="entry name" value="Platelet-derived growth factor receptor beta"/>
    <property type="match status" value="1"/>
</dbReference>
<evidence type="ECO:0000313" key="32">
    <source>
        <dbReference type="Ensembl" id="ENSNMLP00000020371.1"/>
    </source>
</evidence>
<feature type="region of interest" description="Disordered" evidence="27">
    <location>
        <begin position="940"/>
        <end position="966"/>
    </location>
</feature>
<evidence type="ECO:0000256" key="16">
    <source>
        <dbReference type="ARBA" id="ARBA00023170"/>
    </source>
</evidence>
<evidence type="ECO:0000256" key="17">
    <source>
        <dbReference type="ARBA" id="ARBA00023180"/>
    </source>
</evidence>
<dbReference type="SMART" id="SM00219">
    <property type="entry name" value="TyrKc"/>
    <property type="match status" value="1"/>
</dbReference>
<dbReference type="Pfam" id="PF13927">
    <property type="entry name" value="Ig_3"/>
    <property type="match status" value="1"/>
</dbReference>
<dbReference type="InterPro" id="IPR013783">
    <property type="entry name" value="Ig-like_fold"/>
</dbReference>
<evidence type="ECO:0000256" key="19">
    <source>
        <dbReference type="ARBA" id="ARBA00051243"/>
    </source>
</evidence>
<evidence type="ECO:0000256" key="3">
    <source>
        <dbReference type="ARBA" id="ARBA00022475"/>
    </source>
</evidence>
<keyword evidence="13 28" id="KW-0472">Membrane</keyword>
<dbReference type="InterPro" id="IPR017441">
    <property type="entry name" value="Protein_kinase_ATP_BS"/>
</dbReference>
<evidence type="ECO:0000256" key="13">
    <source>
        <dbReference type="ARBA" id="ARBA00023136"/>
    </source>
</evidence>
<evidence type="ECO:0000256" key="18">
    <source>
        <dbReference type="ARBA" id="ARBA00023319"/>
    </source>
</evidence>
<feature type="binding site" evidence="22">
    <location>
        <position position="800"/>
    </location>
    <ligand>
        <name>Mg(2+)</name>
        <dbReference type="ChEBI" id="CHEBI:18420"/>
    </ligand>
</feature>
<reference evidence="32" key="1">
    <citation type="submission" date="2025-08" db="UniProtKB">
        <authorList>
            <consortium name="Ensembl"/>
        </authorList>
    </citation>
    <scope>IDENTIFICATION</scope>
</reference>
<dbReference type="PIRSF" id="PIRSF000615">
    <property type="entry name" value="TyrPK_CSF1-R"/>
    <property type="match status" value="1"/>
</dbReference>
<feature type="binding site" evidence="22">
    <location>
        <position position="787"/>
    </location>
    <ligand>
        <name>Mg(2+)</name>
        <dbReference type="ChEBI" id="CHEBI:18420"/>
    </ligand>
</feature>
<feature type="binding site" evidence="21">
    <location>
        <position position="786"/>
    </location>
    <ligand>
        <name>ATP</name>
        <dbReference type="ChEBI" id="CHEBI:30616"/>
    </ligand>
</feature>
<keyword evidence="4" id="KW-0597">Phosphoprotein</keyword>
<dbReference type="InterPro" id="IPR020635">
    <property type="entry name" value="Tyr_kinase_cat_dom"/>
</dbReference>
<evidence type="ECO:0000256" key="27">
    <source>
        <dbReference type="SAM" id="MobiDB-lite"/>
    </source>
</evidence>
<dbReference type="GO" id="GO:0019838">
    <property type="term" value="F:growth factor binding"/>
    <property type="evidence" value="ECO:0007669"/>
    <property type="project" value="TreeGrafter"/>
</dbReference>
<evidence type="ECO:0000256" key="12">
    <source>
        <dbReference type="ARBA" id="ARBA00022989"/>
    </source>
</evidence>
<dbReference type="Gene3D" id="3.30.200.20">
    <property type="entry name" value="Phosphorylase Kinase, domain 1"/>
    <property type="match status" value="1"/>
</dbReference>
<dbReference type="Ensembl" id="ENSNMLT00000022861.1">
    <property type="protein sequence ID" value="ENSNMLP00000020371.1"/>
    <property type="gene ID" value="ENSNMLG00000013293.1"/>
</dbReference>
<feature type="binding site" evidence="21 25">
    <location>
        <position position="635"/>
    </location>
    <ligand>
        <name>ATP</name>
        <dbReference type="ChEBI" id="CHEBI:30616"/>
    </ligand>
</feature>
<evidence type="ECO:0000256" key="15">
    <source>
        <dbReference type="ARBA" id="ARBA00023157"/>
    </source>
</evidence>
<dbReference type="PANTHER" id="PTHR24416">
    <property type="entry name" value="TYROSINE-PROTEIN KINASE RECEPTOR"/>
    <property type="match status" value="1"/>
</dbReference>
<keyword evidence="15 24" id="KW-1015">Disulfide bond</keyword>
<dbReference type="InterPro" id="IPR001245">
    <property type="entry name" value="Ser-Thr/Tyr_kinase_cat_dom"/>
</dbReference>
<reference evidence="32" key="2">
    <citation type="submission" date="2025-09" db="UniProtKB">
        <authorList>
            <consortium name="Ensembl"/>
        </authorList>
    </citation>
    <scope>IDENTIFICATION</scope>
</reference>
<evidence type="ECO:0000259" key="31">
    <source>
        <dbReference type="PROSITE" id="PS50835"/>
    </source>
</evidence>
<keyword evidence="5" id="KW-0808">Transferase</keyword>
<keyword evidence="17" id="KW-0325">Glycoprotein</keyword>
<dbReference type="Gene3D" id="2.60.40.10">
    <property type="entry name" value="Immunoglobulins"/>
    <property type="match status" value="4"/>
</dbReference>
<feature type="binding site" evidence="21">
    <location>
        <begin position="608"/>
        <end position="615"/>
    </location>
    <ligand>
        <name>ATP</name>
        <dbReference type="ChEBI" id="CHEBI:30616"/>
    </ligand>
</feature>
<dbReference type="AlphaFoldDB" id="A0A8C6TGE0"/>
<evidence type="ECO:0000256" key="20">
    <source>
        <dbReference type="PIRSR" id="PIRSR000615-1"/>
    </source>
</evidence>
<comment type="similarity">
    <text evidence="26">Belongs to the protein kinase superfamily. Tyr protein kinase family. CSF-1/PDGF receptor subfamily.</text>
</comment>
<sequence>MLQILVLCLALGSGLSQDSAGPQIIVNDVIVPDQSERMISSGSTLSVRCHGDEHLLLRSSSFKLKHAALGKNITLPQAHPRHTGTYTCAIPTNQSTASAPTLPSASVHLYVSDPLEPFVVSRSHAPSTAVGQDFLLRCLPTDPALTELSIQSEADGRSLPQGMTFTFDPRHGALIHKVQKSFQGSYRCRGRRDGKEVTSNPIHLWVEDKLEAPPSLSVSQNAVVRLVGEIFEVTCLCSNRNHFFSINWTHPQGQVFTESMSQSYSPPVVYKNKTLTLDSVRTLDSGLFTCTAWNEVGVSTATTHLEVTERAFIRVFLLQNISSLIANATGEGNKVSVGGVTRVKALEGQDLSITLLFEAYPPIRSLRWVTPYHMTNSSVSTEEQRPQEHRAELKLLIGRVHHKDSGFYSLLFSNNFFKGNISIHLRVHYPPVAELLRLDSGLVCRGSGFPLPSLTLISCPRLTDRCDEALDLEGEHQVELDEFEDLIEDKDEESVERTLTLLPTPGDVITVMCLAVNRMGKSRDLLQIREPPSLGPFLIGSCSVAVVLLLLLALVLWKWRQTPRYEIRWKIIESCDGNNYTFIDPSELPYDQHWEFPRDHLRLGAVLGSGAFGKVVAATAVGLDPNQNETTVAVKMLKPRALSEEREALMSELKILSYIGFHQNIVNLLGACTTGGPMLMITEYCHHGDLLNFLRTRVHHFLSEQEMPYKNTRLRSDSGISCGSEDHEMKALRQGPRVGQGLDPVSDMETADSVSVLDLMRFSLEVAQGLDFLSSKNCIHRDVAARNVLLSEHRIAKICDFGLARDIRNDDSYIVKGNARLPVKWMSPESIFLCVYTIQSDVWSYGVLLWEIFSLGRSPYPNVAVDSNFYRMIKDGVHMERPYFAPNEMYELMTCCWDLEPTRRPTFSAIGQIIARLLSPTNHTPPTQNQQAVYGNLPQSREEKHNHTERDCEVDEEPPRNIYQLP</sequence>
<feature type="domain" description="Ig-like" evidence="31">
    <location>
        <begin position="214"/>
        <end position="308"/>
    </location>
</feature>
<feature type="domain" description="Protein kinase" evidence="30">
    <location>
        <begin position="601"/>
        <end position="918"/>
    </location>
</feature>
<evidence type="ECO:0000256" key="28">
    <source>
        <dbReference type="SAM" id="Phobius"/>
    </source>
</evidence>
<comment type="subcellular location">
    <subcellularLocation>
        <location evidence="1">Cell membrane</location>
        <topology evidence="1">Single-pass type I membrane protein</topology>
    </subcellularLocation>
    <subcellularLocation>
        <location evidence="26">Membrane</location>
        <topology evidence="26">Single-pass type I membrane protein</topology>
    </subcellularLocation>
</comment>
<evidence type="ECO:0000256" key="26">
    <source>
        <dbReference type="RuleBase" id="RU000311"/>
    </source>
</evidence>
<evidence type="ECO:0000256" key="4">
    <source>
        <dbReference type="ARBA" id="ARBA00022553"/>
    </source>
</evidence>
<dbReference type="InterPro" id="IPR011009">
    <property type="entry name" value="Kinase-like_dom_sf"/>
</dbReference>
<keyword evidence="14" id="KW-0829">Tyrosine-protein kinase</keyword>
<name>A0A8C6TGE0_9GOBI</name>
<feature type="signal peptide" evidence="29">
    <location>
        <begin position="1"/>
        <end position="16"/>
    </location>
</feature>
<keyword evidence="18 26" id="KW-0393">Immunoglobulin domain</keyword>
<dbReference type="InterPro" id="IPR030658">
    <property type="entry name" value="CSF-1_receptor"/>
</dbReference>
<feature type="transmembrane region" description="Helical" evidence="28">
    <location>
        <begin position="537"/>
        <end position="557"/>
    </location>
</feature>
<dbReference type="SUPFAM" id="SSF56112">
    <property type="entry name" value="Protein kinase-like (PK-like)"/>
    <property type="match status" value="1"/>
</dbReference>
<dbReference type="PROSITE" id="PS50835">
    <property type="entry name" value="IG_LIKE"/>
    <property type="match status" value="1"/>
</dbReference>
<keyword evidence="29" id="KW-0732">Signal</keyword>
<dbReference type="GO" id="GO:0030316">
    <property type="term" value="P:osteoclast differentiation"/>
    <property type="evidence" value="ECO:0007669"/>
    <property type="project" value="TreeGrafter"/>
</dbReference>
<feature type="disulfide bond" evidence="24">
    <location>
        <begin position="444"/>
        <end position="513"/>
    </location>
</feature>
<evidence type="ECO:0000256" key="22">
    <source>
        <dbReference type="PIRSR" id="PIRSR000615-3"/>
    </source>
</evidence>
<feature type="disulfide bond" evidence="24">
    <location>
        <begin position="138"/>
        <end position="188"/>
    </location>
</feature>
<dbReference type="InterPro" id="IPR007110">
    <property type="entry name" value="Ig-like_dom"/>
</dbReference>
<dbReference type="GO" id="GO:0005524">
    <property type="term" value="F:ATP binding"/>
    <property type="evidence" value="ECO:0007669"/>
    <property type="project" value="UniProtKB-UniRule"/>
</dbReference>
<dbReference type="PROSITE" id="PS00109">
    <property type="entry name" value="PROTEIN_KINASE_TYR"/>
    <property type="match status" value="1"/>
</dbReference>
<evidence type="ECO:0000256" key="24">
    <source>
        <dbReference type="PIRSR" id="PIRSR500947-52"/>
    </source>
</evidence>
<dbReference type="GO" id="GO:0046872">
    <property type="term" value="F:metal ion binding"/>
    <property type="evidence" value="ECO:0007669"/>
    <property type="project" value="UniProtKB-KW"/>
</dbReference>
<accession>A0A8C6TGE0</accession>
<keyword evidence="9" id="KW-0418">Kinase</keyword>
<keyword evidence="22" id="KW-0479">Metal-binding</keyword>
<dbReference type="PROSITE" id="PS00240">
    <property type="entry name" value="RECEPTOR_TYR_KIN_III"/>
    <property type="match status" value="1"/>
</dbReference>
<feature type="binding site" evidence="21">
    <location>
        <begin position="683"/>
        <end position="689"/>
    </location>
    <ligand>
        <name>ATP</name>
        <dbReference type="ChEBI" id="CHEBI:30616"/>
    </ligand>
</feature>
<evidence type="ECO:0000259" key="30">
    <source>
        <dbReference type="PROSITE" id="PS50011"/>
    </source>
</evidence>
<dbReference type="InterPro" id="IPR050122">
    <property type="entry name" value="RTK"/>
</dbReference>
<evidence type="ECO:0000256" key="1">
    <source>
        <dbReference type="ARBA" id="ARBA00004251"/>
    </source>
</evidence>
<feature type="disulfide bond" evidence="24">
    <location>
        <begin position="235"/>
        <end position="290"/>
    </location>
</feature>
<dbReference type="PANTHER" id="PTHR24416:SF47">
    <property type="entry name" value="MACROPHAGE COLONY-STIMULATING FACTOR 1 RECEPTOR"/>
    <property type="match status" value="1"/>
</dbReference>
<keyword evidence="6 26" id="KW-0812">Transmembrane</keyword>
<protein>
    <recommendedName>
        <fullName evidence="2">receptor protein-tyrosine kinase</fullName>
        <ecNumber evidence="2">2.7.10.1</ecNumber>
    </recommendedName>
</protein>
<keyword evidence="7" id="KW-0677">Repeat</keyword>
<evidence type="ECO:0000256" key="2">
    <source>
        <dbReference type="ARBA" id="ARBA00011902"/>
    </source>
</evidence>
<evidence type="ECO:0000256" key="6">
    <source>
        <dbReference type="ARBA" id="ARBA00022692"/>
    </source>
</evidence>
<dbReference type="GO" id="GO:0005011">
    <property type="term" value="F:macrophage colony-stimulating factor receptor activity"/>
    <property type="evidence" value="ECO:0007669"/>
    <property type="project" value="TreeGrafter"/>
</dbReference>
<evidence type="ECO:0000256" key="9">
    <source>
        <dbReference type="ARBA" id="ARBA00022777"/>
    </source>
</evidence>
<dbReference type="InterPro" id="IPR036179">
    <property type="entry name" value="Ig-like_dom_sf"/>
</dbReference>
<evidence type="ECO:0000256" key="29">
    <source>
        <dbReference type="SAM" id="SignalP"/>
    </source>
</evidence>
<dbReference type="GO" id="GO:1990682">
    <property type="term" value="C:CSF1-CSF1R complex"/>
    <property type="evidence" value="ECO:0007669"/>
    <property type="project" value="TreeGrafter"/>
</dbReference>
<evidence type="ECO:0000256" key="21">
    <source>
        <dbReference type="PIRSR" id="PIRSR000615-2"/>
    </source>
</evidence>
<evidence type="ECO:0000256" key="25">
    <source>
        <dbReference type="PROSITE-ProRule" id="PRU10141"/>
    </source>
</evidence>
<dbReference type="GO" id="GO:0030335">
    <property type="term" value="P:positive regulation of cell migration"/>
    <property type="evidence" value="ECO:0007669"/>
    <property type="project" value="TreeGrafter"/>
</dbReference>
<dbReference type="PROSITE" id="PS00107">
    <property type="entry name" value="PROTEIN_KINASE_ATP"/>
    <property type="match status" value="1"/>
</dbReference>
<keyword evidence="8 21" id="KW-0547">Nucleotide-binding</keyword>
<evidence type="ECO:0000256" key="7">
    <source>
        <dbReference type="ARBA" id="ARBA00022737"/>
    </source>
</evidence>
<keyword evidence="10 21" id="KW-0067">ATP-binding</keyword>
<keyword evidence="16 26" id="KW-0675">Receptor</keyword>
<keyword evidence="11" id="KW-0832">Ubl conjugation</keyword>
<evidence type="ECO:0000256" key="14">
    <source>
        <dbReference type="ARBA" id="ARBA00023137"/>
    </source>
</evidence>
<evidence type="ECO:0000256" key="8">
    <source>
        <dbReference type="ARBA" id="ARBA00022741"/>
    </source>
</evidence>
<comment type="catalytic activity">
    <reaction evidence="19">
        <text>L-tyrosyl-[protein] + ATP = O-phospho-L-tyrosyl-[protein] + ADP + H(+)</text>
        <dbReference type="Rhea" id="RHEA:10596"/>
        <dbReference type="Rhea" id="RHEA-COMP:10136"/>
        <dbReference type="Rhea" id="RHEA-COMP:20101"/>
        <dbReference type="ChEBI" id="CHEBI:15378"/>
        <dbReference type="ChEBI" id="CHEBI:30616"/>
        <dbReference type="ChEBI" id="CHEBI:46858"/>
        <dbReference type="ChEBI" id="CHEBI:61978"/>
        <dbReference type="ChEBI" id="CHEBI:456216"/>
        <dbReference type="EC" id="2.7.10.1"/>
    </reaction>
</comment>
<dbReference type="GO" id="GO:0043408">
    <property type="term" value="P:regulation of MAPK cascade"/>
    <property type="evidence" value="ECO:0007669"/>
    <property type="project" value="TreeGrafter"/>
</dbReference>
<dbReference type="InterPro" id="IPR008266">
    <property type="entry name" value="Tyr_kinase_AS"/>
</dbReference>
<dbReference type="GO" id="GO:0005886">
    <property type="term" value="C:plasma membrane"/>
    <property type="evidence" value="ECO:0007669"/>
    <property type="project" value="UniProtKB-SubCell"/>
</dbReference>
<dbReference type="InterPro" id="IPR000719">
    <property type="entry name" value="Prot_kinase_dom"/>
</dbReference>
<evidence type="ECO:0000256" key="11">
    <source>
        <dbReference type="ARBA" id="ARBA00022843"/>
    </source>
</evidence>
<feature type="binding site" evidence="22">
    <location>
        <position position="580"/>
    </location>
    <ligand>
        <name>Mg(2+)</name>
        <dbReference type="ChEBI" id="CHEBI:18420"/>
    </ligand>
</feature>
<keyword evidence="12 28" id="KW-1133">Transmembrane helix</keyword>